<feature type="transmembrane region" description="Helical" evidence="1">
    <location>
        <begin position="21"/>
        <end position="40"/>
    </location>
</feature>
<keyword evidence="1" id="KW-1133">Transmembrane helix</keyword>
<name>A0ABV4UPY8_9MICC</name>
<feature type="transmembrane region" description="Helical" evidence="1">
    <location>
        <begin position="52"/>
        <end position="70"/>
    </location>
</feature>
<feature type="transmembrane region" description="Helical" evidence="1">
    <location>
        <begin position="77"/>
        <end position="94"/>
    </location>
</feature>
<proteinExistence type="predicted"/>
<organism evidence="2 3">
    <name type="scientific">Arthrobacter halodurans</name>
    <dbReference type="NCBI Taxonomy" id="516699"/>
    <lineage>
        <taxon>Bacteria</taxon>
        <taxon>Bacillati</taxon>
        <taxon>Actinomycetota</taxon>
        <taxon>Actinomycetes</taxon>
        <taxon>Micrococcales</taxon>
        <taxon>Micrococcaceae</taxon>
        <taxon>Arthrobacter</taxon>
    </lineage>
</organism>
<sequence>MATMTLEARTGVPVGRLNILRLAYLIMVGGLVFFRWAPLVANGPDWPLHEGVTEYMLLAVSLLAVLGLRYPLRMIPLLLFDALWKLAWLGAVAVPKLRAGELGPDLIAVITSCAFAAIVLAVIPWGHVWRQYVLAPGDPWTIRARRTQPRRNQP</sequence>
<protein>
    <submittedName>
        <fullName evidence="2">Uncharacterized protein</fullName>
    </submittedName>
</protein>
<reference evidence="2 3" key="1">
    <citation type="submission" date="2024-09" db="EMBL/GenBank/DDBJ databases">
        <authorList>
            <person name="Salinas-Garcia M.A."/>
            <person name="Prieme A."/>
        </authorList>
    </citation>
    <scope>NUCLEOTIDE SEQUENCE [LARGE SCALE GENOMIC DNA]</scope>
    <source>
        <strain evidence="2 3">DSM 21081</strain>
    </source>
</reference>
<keyword evidence="1" id="KW-0812">Transmembrane</keyword>
<evidence type="ECO:0000256" key="1">
    <source>
        <dbReference type="SAM" id="Phobius"/>
    </source>
</evidence>
<evidence type="ECO:0000313" key="3">
    <source>
        <dbReference type="Proteomes" id="UP001575652"/>
    </source>
</evidence>
<dbReference type="Proteomes" id="UP001575652">
    <property type="component" value="Unassembled WGS sequence"/>
</dbReference>
<accession>A0ABV4UPY8</accession>
<gene>
    <name evidence="2" type="ORF">ACETWP_14130</name>
</gene>
<evidence type="ECO:0000313" key="2">
    <source>
        <dbReference type="EMBL" id="MFB0835725.1"/>
    </source>
</evidence>
<dbReference type="EMBL" id="JBHDLJ010000013">
    <property type="protein sequence ID" value="MFB0835725.1"/>
    <property type="molecule type" value="Genomic_DNA"/>
</dbReference>
<comment type="caution">
    <text evidence="2">The sequence shown here is derived from an EMBL/GenBank/DDBJ whole genome shotgun (WGS) entry which is preliminary data.</text>
</comment>
<keyword evidence="1" id="KW-0472">Membrane</keyword>
<dbReference type="RefSeq" id="WP_373972898.1">
    <property type="nucleotide sequence ID" value="NZ_JBHDLJ010000013.1"/>
</dbReference>
<keyword evidence="3" id="KW-1185">Reference proteome</keyword>
<feature type="transmembrane region" description="Helical" evidence="1">
    <location>
        <begin position="106"/>
        <end position="125"/>
    </location>
</feature>